<name>A0A1E5BWS9_9GAMM</name>
<protein>
    <submittedName>
        <fullName evidence="6">Transcriptional regulator</fullName>
    </submittedName>
</protein>
<keyword evidence="2" id="KW-0805">Transcription regulation</keyword>
<dbReference type="SUPFAM" id="SSF46785">
    <property type="entry name" value="Winged helix' DNA-binding domain"/>
    <property type="match status" value="1"/>
</dbReference>
<sequence>MIHYLKHMAIFARVVDEGSFRAAARDLNLAPSRVSQTVSDLEDHLGITLLYRTTRKISLTNEGRMFYPRVVDMLRNAEMGLNELNALSVEPVGALNVSLPAYMSSSHISTFLADFIREYPRVSLSVSYTDHLVGLVESGFDLNIRIGWLDDSSMVARKLGEFERVLVAGAKYAASRPKPTKPEDLSDWEWISYKQRNENIEFSSADKKSVMSFNHSRLQVDSIDALFHFVRQNVGISVLPLHLAKSGLVSGELVQLLPDWTLSPVGCYAVWPDKSRRANLTLLLARFLAEKEQAYAVASKC</sequence>
<dbReference type="InterPro" id="IPR036390">
    <property type="entry name" value="WH_DNA-bd_sf"/>
</dbReference>
<evidence type="ECO:0000313" key="7">
    <source>
        <dbReference type="Proteomes" id="UP000095039"/>
    </source>
</evidence>
<dbReference type="EMBL" id="AJWN02000107">
    <property type="protein sequence ID" value="OEE57713.1"/>
    <property type="molecule type" value="Genomic_DNA"/>
</dbReference>
<dbReference type="GO" id="GO:0043565">
    <property type="term" value="F:sequence-specific DNA binding"/>
    <property type="evidence" value="ECO:0007669"/>
    <property type="project" value="TreeGrafter"/>
</dbReference>
<dbReference type="SUPFAM" id="SSF53850">
    <property type="entry name" value="Periplasmic binding protein-like II"/>
    <property type="match status" value="1"/>
</dbReference>
<dbReference type="RefSeq" id="WP_016958872.1">
    <property type="nucleotide sequence ID" value="NZ_AJWN02000107.1"/>
</dbReference>
<evidence type="ECO:0000256" key="1">
    <source>
        <dbReference type="ARBA" id="ARBA00009437"/>
    </source>
</evidence>
<keyword evidence="3" id="KW-0238">DNA-binding</keyword>
<dbReference type="Gene3D" id="1.10.10.10">
    <property type="entry name" value="Winged helix-like DNA-binding domain superfamily/Winged helix DNA-binding domain"/>
    <property type="match status" value="1"/>
</dbReference>
<dbReference type="CDD" id="cd08422">
    <property type="entry name" value="PBP2_CrgA_like"/>
    <property type="match status" value="1"/>
</dbReference>
<gene>
    <name evidence="6" type="ORF">A1OK_17285</name>
</gene>
<dbReference type="InterPro" id="IPR005119">
    <property type="entry name" value="LysR_subst-bd"/>
</dbReference>
<dbReference type="PANTHER" id="PTHR30537">
    <property type="entry name" value="HTH-TYPE TRANSCRIPTIONAL REGULATOR"/>
    <property type="match status" value="1"/>
</dbReference>
<keyword evidence="4" id="KW-0804">Transcription</keyword>
<dbReference type="GO" id="GO:0003700">
    <property type="term" value="F:DNA-binding transcription factor activity"/>
    <property type="evidence" value="ECO:0007669"/>
    <property type="project" value="InterPro"/>
</dbReference>
<dbReference type="FunFam" id="1.10.10.10:FF:000001">
    <property type="entry name" value="LysR family transcriptional regulator"/>
    <property type="match status" value="1"/>
</dbReference>
<dbReference type="GO" id="GO:0006351">
    <property type="term" value="P:DNA-templated transcription"/>
    <property type="evidence" value="ECO:0007669"/>
    <property type="project" value="TreeGrafter"/>
</dbReference>
<organism evidence="6 7">
    <name type="scientific">Enterovibrio norvegicus FF-454</name>
    <dbReference type="NCBI Taxonomy" id="1185651"/>
    <lineage>
        <taxon>Bacteria</taxon>
        <taxon>Pseudomonadati</taxon>
        <taxon>Pseudomonadota</taxon>
        <taxon>Gammaproteobacteria</taxon>
        <taxon>Vibrionales</taxon>
        <taxon>Vibrionaceae</taxon>
        <taxon>Enterovibrio</taxon>
    </lineage>
</organism>
<evidence type="ECO:0000313" key="6">
    <source>
        <dbReference type="EMBL" id="OEE57713.1"/>
    </source>
</evidence>
<comment type="caution">
    <text evidence="6">The sequence shown here is derived from an EMBL/GenBank/DDBJ whole genome shotgun (WGS) entry which is preliminary data.</text>
</comment>
<dbReference type="Pfam" id="PF00126">
    <property type="entry name" value="HTH_1"/>
    <property type="match status" value="1"/>
</dbReference>
<dbReference type="AlphaFoldDB" id="A0A1E5BWS9"/>
<dbReference type="InterPro" id="IPR058163">
    <property type="entry name" value="LysR-type_TF_proteobact-type"/>
</dbReference>
<keyword evidence="7" id="KW-1185">Reference proteome</keyword>
<evidence type="ECO:0000256" key="4">
    <source>
        <dbReference type="ARBA" id="ARBA00023163"/>
    </source>
</evidence>
<reference evidence="6 7" key="1">
    <citation type="journal article" date="2012" name="Science">
        <title>Ecological populations of bacteria act as socially cohesive units of antibiotic production and resistance.</title>
        <authorList>
            <person name="Cordero O.X."/>
            <person name="Wildschutte H."/>
            <person name="Kirkup B."/>
            <person name="Proehl S."/>
            <person name="Ngo L."/>
            <person name="Hussain F."/>
            <person name="Le Roux F."/>
            <person name="Mincer T."/>
            <person name="Polz M.F."/>
        </authorList>
    </citation>
    <scope>NUCLEOTIDE SEQUENCE [LARGE SCALE GENOMIC DNA]</scope>
    <source>
        <strain evidence="6 7">FF-454</strain>
    </source>
</reference>
<evidence type="ECO:0000256" key="2">
    <source>
        <dbReference type="ARBA" id="ARBA00023015"/>
    </source>
</evidence>
<comment type="similarity">
    <text evidence="1">Belongs to the LysR transcriptional regulatory family.</text>
</comment>
<dbReference type="InterPro" id="IPR000847">
    <property type="entry name" value="LysR_HTH_N"/>
</dbReference>
<evidence type="ECO:0000256" key="3">
    <source>
        <dbReference type="ARBA" id="ARBA00023125"/>
    </source>
</evidence>
<dbReference type="InterPro" id="IPR036388">
    <property type="entry name" value="WH-like_DNA-bd_sf"/>
</dbReference>
<dbReference type="Proteomes" id="UP000095039">
    <property type="component" value="Unassembled WGS sequence"/>
</dbReference>
<dbReference type="PROSITE" id="PS50931">
    <property type="entry name" value="HTH_LYSR"/>
    <property type="match status" value="1"/>
</dbReference>
<feature type="domain" description="HTH lysR-type" evidence="5">
    <location>
        <begin position="3"/>
        <end position="60"/>
    </location>
</feature>
<accession>A0A1E5BWS9</accession>
<evidence type="ECO:0000259" key="5">
    <source>
        <dbReference type="PROSITE" id="PS50931"/>
    </source>
</evidence>
<dbReference type="Gene3D" id="3.40.190.290">
    <property type="match status" value="1"/>
</dbReference>
<dbReference type="Pfam" id="PF03466">
    <property type="entry name" value="LysR_substrate"/>
    <property type="match status" value="1"/>
</dbReference>
<dbReference type="PANTHER" id="PTHR30537:SF30">
    <property type="entry name" value="TRANSCRIPTIONAL REGULATOR-RELATED"/>
    <property type="match status" value="1"/>
</dbReference>
<proteinExistence type="inferred from homology"/>